<sequence>MRVANLCLIASHVLLTPVLGFTDTSPFYSSKQLDGKFPYITESGQLLETIGSLTDDICKNDNKLVIYRVSNLVHGTKPSEGTYIKHVHYGSVEELDFPHGSSCDGDRVEYMTNKQPNDTKNIAIAVVDIEDDKEHTIDEFLAPEGGMVIVQGKPSFHKPESKMDGLKHYIEDKVYDNLKMEVDFDNVLHKRAKGSDEANDDDDKFNQIMAEVENDFKAAESFISKEGGDMMMTILDSSKTAMAQADDKPPKVKNPNLFTNYSFFTPGIWMCLVISGFLVSILYITMSWMTSLEISYKAFDKQVDFEKKTE</sequence>
<keyword evidence="14" id="KW-1185">Reference proteome</keyword>
<evidence type="ECO:0000256" key="3">
    <source>
        <dbReference type="ARBA" id="ARBA00022089"/>
    </source>
</evidence>
<comment type="subcellular location">
    <subcellularLocation>
        <location evidence="1">Endoplasmic reticulum membrane</location>
        <topology evidence="1">Single-pass type I membrane protein</topology>
    </subcellularLocation>
</comment>
<dbReference type="RefSeq" id="XP_457048.1">
    <property type="nucleotide sequence ID" value="XM_457048.1"/>
</dbReference>
<keyword evidence="9" id="KW-0961">Cell wall biogenesis/degradation</keyword>
<evidence type="ECO:0000256" key="4">
    <source>
        <dbReference type="ARBA" id="ARBA00022692"/>
    </source>
</evidence>
<protein>
    <recommendedName>
        <fullName evidence="3">Protein BIG1</fullName>
    </recommendedName>
</protein>
<dbReference type="InParanoid" id="Q6BXM1"/>
<dbReference type="HOGENOM" id="CLU_082455_0_0_1"/>
<dbReference type="PANTHER" id="PTHR28285:SF1">
    <property type="entry name" value="PROTEIN BIG1"/>
    <property type="match status" value="1"/>
</dbReference>
<evidence type="ECO:0000313" key="14">
    <source>
        <dbReference type="Proteomes" id="UP000000599"/>
    </source>
</evidence>
<evidence type="ECO:0000313" key="13">
    <source>
        <dbReference type="EMBL" id="CAG85034.1"/>
    </source>
</evidence>
<evidence type="ECO:0000256" key="9">
    <source>
        <dbReference type="ARBA" id="ARBA00023316"/>
    </source>
</evidence>
<feature type="signal peptide" evidence="11">
    <location>
        <begin position="1"/>
        <end position="20"/>
    </location>
</feature>
<dbReference type="OrthoDB" id="9985059at2759"/>
<gene>
    <name evidence="13" type="ordered locus">DEHA2B01870g</name>
</gene>
<feature type="domain" description="V-type proton ATPase subunit S1/VOA1 transmembrane" evidence="12">
    <location>
        <begin position="262"/>
        <end position="301"/>
    </location>
</feature>
<dbReference type="OMA" id="KYQFFTS"/>
<dbReference type="GeneID" id="2913130"/>
<comment type="similarity">
    <text evidence="2">Belongs to the BIG1 family.</text>
</comment>
<dbReference type="FunCoup" id="Q6BXM1">
    <property type="interactions" value="38"/>
</dbReference>
<dbReference type="Pfam" id="PF20520">
    <property type="entry name" value="Ac45-VOA1_TM"/>
    <property type="match status" value="1"/>
</dbReference>
<dbReference type="InterPro" id="IPR037654">
    <property type="entry name" value="Big1"/>
</dbReference>
<evidence type="ECO:0000256" key="2">
    <source>
        <dbReference type="ARBA" id="ARBA00008203"/>
    </source>
</evidence>
<dbReference type="GO" id="GO:0005789">
    <property type="term" value="C:endoplasmic reticulum membrane"/>
    <property type="evidence" value="ECO:0007669"/>
    <property type="project" value="UniProtKB-SubCell"/>
</dbReference>
<evidence type="ECO:0000256" key="11">
    <source>
        <dbReference type="SAM" id="SignalP"/>
    </source>
</evidence>
<evidence type="ECO:0000256" key="5">
    <source>
        <dbReference type="ARBA" id="ARBA00022729"/>
    </source>
</evidence>
<evidence type="ECO:0000256" key="6">
    <source>
        <dbReference type="ARBA" id="ARBA00022824"/>
    </source>
</evidence>
<dbReference type="Proteomes" id="UP000000599">
    <property type="component" value="Chromosome B"/>
</dbReference>
<evidence type="ECO:0000259" key="12">
    <source>
        <dbReference type="Pfam" id="PF20520"/>
    </source>
</evidence>
<keyword evidence="5 11" id="KW-0732">Signal</keyword>
<evidence type="ECO:0000256" key="8">
    <source>
        <dbReference type="ARBA" id="ARBA00023136"/>
    </source>
</evidence>
<evidence type="ECO:0000256" key="7">
    <source>
        <dbReference type="ARBA" id="ARBA00022989"/>
    </source>
</evidence>
<dbReference type="GO" id="GO:0006078">
    <property type="term" value="P:(1-&gt;6)-beta-D-glucan biosynthetic process"/>
    <property type="evidence" value="ECO:0007669"/>
    <property type="project" value="TreeGrafter"/>
</dbReference>
<keyword evidence="4 10" id="KW-0812">Transmembrane</keyword>
<dbReference type="STRING" id="284592.Q6BXM1"/>
<feature type="chain" id="PRO_5004271103" description="Protein BIG1" evidence="11">
    <location>
        <begin position="21"/>
        <end position="310"/>
    </location>
</feature>
<reference evidence="13 14" key="1">
    <citation type="journal article" date="2004" name="Nature">
        <title>Genome evolution in yeasts.</title>
        <authorList>
            <consortium name="Genolevures"/>
            <person name="Dujon B."/>
            <person name="Sherman D."/>
            <person name="Fischer G."/>
            <person name="Durrens P."/>
            <person name="Casaregola S."/>
            <person name="Lafontaine I."/>
            <person name="de Montigny J."/>
            <person name="Marck C."/>
            <person name="Neuveglise C."/>
            <person name="Talla E."/>
            <person name="Goffard N."/>
            <person name="Frangeul L."/>
            <person name="Aigle M."/>
            <person name="Anthouard V."/>
            <person name="Babour A."/>
            <person name="Barbe V."/>
            <person name="Barnay S."/>
            <person name="Blanchin S."/>
            <person name="Beckerich J.M."/>
            <person name="Beyne E."/>
            <person name="Bleykasten C."/>
            <person name="Boisrame A."/>
            <person name="Boyer J."/>
            <person name="Cattolico L."/>
            <person name="Confanioleri F."/>
            <person name="de Daruvar A."/>
            <person name="Despons L."/>
            <person name="Fabre E."/>
            <person name="Fairhead C."/>
            <person name="Ferry-Dumazet H."/>
            <person name="Groppi A."/>
            <person name="Hantraye F."/>
            <person name="Hennequin C."/>
            <person name="Jauniaux N."/>
            <person name="Joyet P."/>
            <person name="Kachouri R."/>
            <person name="Kerrest A."/>
            <person name="Koszul R."/>
            <person name="Lemaire M."/>
            <person name="Lesur I."/>
            <person name="Ma L."/>
            <person name="Muller H."/>
            <person name="Nicaud J.M."/>
            <person name="Nikolski M."/>
            <person name="Oztas S."/>
            <person name="Ozier-Kalogeropoulos O."/>
            <person name="Pellenz S."/>
            <person name="Potier S."/>
            <person name="Richard G.F."/>
            <person name="Straub M.L."/>
            <person name="Suleau A."/>
            <person name="Swennene D."/>
            <person name="Tekaia F."/>
            <person name="Wesolowski-Louvel M."/>
            <person name="Westhof E."/>
            <person name="Wirth B."/>
            <person name="Zeniou-Meyer M."/>
            <person name="Zivanovic I."/>
            <person name="Bolotin-Fukuhara M."/>
            <person name="Thierry A."/>
            <person name="Bouchier C."/>
            <person name="Caudron B."/>
            <person name="Scarpelli C."/>
            <person name="Gaillardin C."/>
            <person name="Weissenbach J."/>
            <person name="Wincker P."/>
            <person name="Souciet J.L."/>
        </authorList>
    </citation>
    <scope>NUCLEOTIDE SEQUENCE [LARGE SCALE GENOMIC DNA]</scope>
    <source>
        <strain evidence="14">ATCC 36239 / CBS 767 / BCRC 21394 / JCM 1990 / NBRC 0083 / IGC 2968</strain>
    </source>
</reference>
<keyword evidence="7 10" id="KW-1133">Transmembrane helix</keyword>
<keyword evidence="6" id="KW-0256">Endoplasmic reticulum</keyword>
<evidence type="ECO:0000256" key="10">
    <source>
        <dbReference type="SAM" id="Phobius"/>
    </source>
</evidence>
<organism evidence="13 14">
    <name type="scientific">Debaryomyces hansenii (strain ATCC 36239 / CBS 767 / BCRC 21394 / JCM 1990 / NBRC 0083 / IGC 2968)</name>
    <name type="common">Yeast</name>
    <name type="synonym">Torulaspora hansenii</name>
    <dbReference type="NCBI Taxonomy" id="284592"/>
    <lineage>
        <taxon>Eukaryota</taxon>
        <taxon>Fungi</taxon>
        <taxon>Dikarya</taxon>
        <taxon>Ascomycota</taxon>
        <taxon>Saccharomycotina</taxon>
        <taxon>Pichiomycetes</taxon>
        <taxon>Debaryomycetaceae</taxon>
        <taxon>Debaryomyces</taxon>
    </lineage>
</organism>
<proteinExistence type="inferred from homology"/>
<feature type="transmembrane region" description="Helical" evidence="10">
    <location>
        <begin position="263"/>
        <end position="284"/>
    </location>
</feature>
<dbReference type="EMBL" id="CR382134">
    <property type="protein sequence ID" value="CAG85034.1"/>
    <property type="molecule type" value="Genomic_DNA"/>
</dbReference>
<keyword evidence="8 10" id="KW-0472">Membrane</keyword>
<accession>Q6BXM1</accession>
<name>Q6BXM1_DEBHA</name>
<dbReference type="VEuPathDB" id="FungiDB:DEHA2B01870g"/>
<dbReference type="KEGG" id="dha:DEHA2B01870g"/>
<dbReference type="InterPro" id="IPR046756">
    <property type="entry name" value="VAS1/VOA1_TM"/>
</dbReference>
<dbReference type="PANTHER" id="PTHR28285">
    <property type="entry name" value="PROTEIN BIG1"/>
    <property type="match status" value="1"/>
</dbReference>
<evidence type="ECO:0000256" key="1">
    <source>
        <dbReference type="ARBA" id="ARBA00004115"/>
    </source>
</evidence>
<dbReference type="AlphaFoldDB" id="Q6BXM1"/>
<dbReference type="GO" id="GO:0009272">
    <property type="term" value="P:fungal-type cell wall biogenesis"/>
    <property type="evidence" value="ECO:0007669"/>
    <property type="project" value="TreeGrafter"/>
</dbReference>
<dbReference type="eggNOG" id="ENOG502S5C0">
    <property type="taxonomic scope" value="Eukaryota"/>
</dbReference>
<dbReference type="GO" id="GO:0071555">
    <property type="term" value="P:cell wall organization"/>
    <property type="evidence" value="ECO:0007669"/>
    <property type="project" value="UniProtKB-KW"/>
</dbReference>